<dbReference type="OMA" id="AVWTFVY"/>
<keyword evidence="3" id="KW-0813">Transport</keyword>
<dbReference type="GeneID" id="119737330"/>
<feature type="transmembrane region" description="Helical" evidence="7">
    <location>
        <begin position="95"/>
        <end position="117"/>
    </location>
</feature>
<evidence type="ECO:0000256" key="3">
    <source>
        <dbReference type="ARBA" id="ARBA00022448"/>
    </source>
</evidence>
<feature type="transmembrane region" description="Helical" evidence="7">
    <location>
        <begin position="343"/>
        <end position="365"/>
    </location>
</feature>
<keyword evidence="4 7" id="KW-0812">Transmembrane</keyword>
<dbReference type="EnsemblMetazoa" id="XM_038211598.1">
    <property type="protein sequence ID" value="XP_038067526.1"/>
    <property type="gene ID" value="LOC119737330"/>
</dbReference>
<evidence type="ECO:0000256" key="7">
    <source>
        <dbReference type="SAM" id="Phobius"/>
    </source>
</evidence>
<comment type="similarity">
    <text evidence="2">Belongs to the CRT-like transporter family.</text>
</comment>
<name>A0A914ATY7_PATMI</name>
<sequence length="424" mass="47530">MEKHSDKTPLNPAPLYYTPSPINDDDSMEPPINSQSVDVKDFYTFHFRGGRSYTIKSQKLNIILTVLTIISNLMMFVSLPLLNNTVNKYNDYYPVILYTSFWFQPFFFGLVFINKFLNPMAETKSSVSHKLMALLGLLNATNGILVVYAADPKRTSGSLQALLATSSIVFTVIFRYIILRKGVGRARLVCTGIVLIGLFISLEPEIFNVGGTPPPVPGAVTGVMKVVWPIIFLLGFLPLGILNVLIERELKKDQTESLVFLAWVQLYNAVCVALFFWTDFLPEFGAATGISEFGRNMLYALKCMYFADPACMTAAAAYFVFILAYCMANLMVFLIVKYAEGAIWLVLVQALVTPLGSLFFTLFSVEPPPGQEHGKFHWAPDFDLAVAFRFVGLLILVPTVIFYNYFGEMERKKAQQKIMTEEGT</sequence>
<feature type="transmembrane region" description="Helical" evidence="7">
    <location>
        <begin position="186"/>
        <end position="206"/>
    </location>
</feature>
<dbReference type="OrthoDB" id="6335830at2759"/>
<dbReference type="AlphaFoldDB" id="A0A914ATY7"/>
<feature type="transmembrane region" description="Helical" evidence="7">
    <location>
        <begin position="161"/>
        <end position="179"/>
    </location>
</feature>
<keyword evidence="9" id="KW-1185">Reference proteome</keyword>
<feature type="transmembrane region" description="Helical" evidence="7">
    <location>
        <begin position="129"/>
        <end position="149"/>
    </location>
</feature>
<evidence type="ECO:0000313" key="8">
    <source>
        <dbReference type="EnsemblMetazoa" id="XP_038067525.1"/>
    </source>
</evidence>
<protein>
    <submittedName>
        <fullName evidence="8">Uncharacterized protein</fullName>
    </submittedName>
</protein>
<feature type="transmembrane region" description="Helical" evidence="7">
    <location>
        <begin position="60"/>
        <end position="83"/>
    </location>
</feature>
<dbReference type="InterPro" id="IPR013936">
    <property type="entry name" value="CRT-like"/>
</dbReference>
<dbReference type="RefSeq" id="XP_038067525.1">
    <property type="nucleotide sequence ID" value="XM_038211597.1"/>
</dbReference>
<dbReference type="Proteomes" id="UP000887568">
    <property type="component" value="Unplaced"/>
</dbReference>
<feature type="transmembrane region" description="Helical" evidence="7">
    <location>
        <begin position="315"/>
        <end position="336"/>
    </location>
</feature>
<evidence type="ECO:0000256" key="4">
    <source>
        <dbReference type="ARBA" id="ARBA00022692"/>
    </source>
</evidence>
<organism evidence="8 9">
    <name type="scientific">Patiria miniata</name>
    <name type="common">Bat star</name>
    <name type="synonym">Asterina miniata</name>
    <dbReference type="NCBI Taxonomy" id="46514"/>
    <lineage>
        <taxon>Eukaryota</taxon>
        <taxon>Metazoa</taxon>
        <taxon>Echinodermata</taxon>
        <taxon>Eleutherozoa</taxon>
        <taxon>Asterozoa</taxon>
        <taxon>Asteroidea</taxon>
        <taxon>Valvatacea</taxon>
        <taxon>Valvatida</taxon>
        <taxon>Asterinidae</taxon>
        <taxon>Patiria</taxon>
    </lineage>
</organism>
<evidence type="ECO:0000256" key="1">
    <source>
        <dbReference type="ARBA" id="ARBA00004141"/>
    </source>
</evidence>
<proteinExistence type="inferred from homology"/>
<dbReference type="GO" id="GO:0016020">
    <property type="term" value="C:membrane"/>
    <property type="evidence" value="ECO:0007669"/>
    <property type="project" value="UniProtKB-SubCell"/>
</dbReference>
<feature type="transmembrane region" description="Helical" evidence="7">
    <location>
        <begin position="258"/>
        <end position="277"/>
    </location>
</feature>
<dbReference type="Pfam" id="PF08627">
    <property type="entry name" value="CRT-like"/>
    <property type="match status" value="1"/>
</dbReference>
<keyword evidence="6 7" id="KW-0472">Membrane</keyword>
<keyword evidence="5 7" id="KW-1133">Transmembrane helix</keyword>
<evidence type="ECO:0000313" key="9">
    <source>
        <dbReference type="Proteomes" id="UP000887568"/>
    </source>
</evidence>
<dbReference type="PANTHER" id="PTHR31326">
    <property type="entry name" value="PROTEIN CLT2, CHLOROPLASTIC"/>
    <property type="match status" value="1"/>
</dbReference>
<comment type="subcellular location">
    <subcellularLocation>
        <location evidence="1">Membrane</location>
        <topology evidence="1">Multi-pass membrane protein</topology>
    </subcellularLocation>
</comment>
<feature type="transmembrane region" description="Helical" evidence="7">
    <location>
        <begin position="226"/>
        <end position="246"/>
    </location>
</feature>
<evidence type="ECO:0000256" key="5">
    <source>
        <dbReference type="ARBA" id="ARBA00022989"/>
    </source>
</evidence>
<dbReference type="PANTHER" id="PTHR31326:SF1">
    <property type="entry name" value="PROTEIN CLT2, CHLOROPLASTIC"/>
    <property type="match status" value="1"/>
</dbReference>
<reference evidence="8" key="1">
    <citation type="submission" date="2022-11" db="UniProtKB">
        <authorList>
            <consortium name="EnsemblMetazoa"/>
        </authorList>
    </citation>
    <scope>IDENTIFICATION</scope>
</reference>
<evidence type="ECO:0000256" key="2">
    <source>
        <dbReference type="ARBA" id="ARBA00006690"/>
    </source>
</evidence>
<accession>A0A914ATY7</accession>
<dbReference type="RefSeq" id="XP_038067526.1">
    <property type="nucleotide sequence ID" value="XM_038211598.1"/>
</dbReference>
<evidence type="ECO:0000256" key="6">
    <source>
        <dbReference type="ARBA" id="ARBA00023136"/>
    </source>
</evidence>
<dbReference type="EnsemblMetazoa" id="XM_038211597.1">
    <property type="protein sequence ID" value="XP_038067525.1"/>
    <property type="gene ID" value="LOC119737330"/>
</dbReference>
<feature type="transmembrane region" description="Helical" evidence="7">
    <location>
        <begin position="385"/>
        <end position="406"/>
    </location>
</feature>